<comment type="subunit">
    <text evidence="7">Component of the mitochondrial contact site and cristae organizing system (MICOS) complex.</text>
</comment>
<evidence type="ECO:0000256" key="9">
    <source>
        <dbReference type="SAM" id="MobiDB-lite"/>
    </source>
</evidence>
<evidence type="ECO:0000256" key="8">
    <source>
        <dbReference type="SAM" id="Coils"/>
    </source>
</evidence>
<dbReference type="STRING" id="128390.A0A091WSS9"/>
<name>A0A091WSS9_NIPNI</name>
<dbReference type="Pfam" id="PF09731">
    <property type="entry name" value="Mitofilin"/>
    <property type="match status" value="1"/>
</dbReference>
<evidence type="ECO:0000256" key="5">
    <source>
        <dbReference type="ARBA" id="ARBA00023128"/>
    </source>
</evidence>
<evidence type="ECO:0000256" key="6">
    <source>
        <dbReference type="ARBA" id="ARBA00023136"/>
    </source>
</evidence>
<protein>
    <recommendedName>
        <fullName evidence="7">MICOS complex subunit MIC60</fullName>
    </recommendedName>
    <alternativeName>
        <fullName evidence="7">Mitofilin</fullName>
    </alternativeName>
</protein>
<accession>A0A091WSS9</accession>
<keyword evidence="2 7" id="KW-0812">Transmembrane</keyword>
<evidence type="ECO:0000256" key="7">
    <source>
        <dbReference type="RuleBase" id="RU363000"/>
    </source>
</evidence>
<dbReference type="EMBL" id="KL411211">
    <property type="protein sequence ID" value="KFR04531.1"/>
    <property type="molecule type" value="Genomic_DNA"/>
</dbReference>
<dbReference type="AlphaFoldDB" id="A0A091WSS9"/>
<feature type="coiled-coil region" evidence="8">
    <location>
        <begin position="370"/>
        <end position="445"/>
    </location>
</feature>
<dbReference type="Proteomes" id="UP000053283">
    <property type="component" value="Unassembled WGS sequence"/>
</dbReference>
<keyword evidence="3 7" id="KW-0999">Mitochondrion inner membrane</keyword>
<dbReference type="InterPro" id="IPR019133">
    <property type="entry name" value="MIC60"/>
</dbReference>
<feature type="compositionally biased region" description="Polar residues" evidence="9">
    <location>
        <begin position="97"/>
        <end position="106"/>
    </location>
</feature>
<feature type="region of interest" description="Disordered" evidence="9">
    <location>
        <begin position="95"/>
        <end position="115"/>
    </location>
</feature>
<dbReference type="GO" id="GO:0042407">
    <property type="term" value="P:cristae formation"/>
    <property type="evidence" value="ECO:0007669"/>
    <property type="project" value="TreeGrafter"/>
</dbReference>
<keyword evidence="4" id="KW-1133">Transmembrane helix</keyword>
<keyword evidence="8" id="KW-0175">Coiled coil</keyword>
<proteinExistence type="inferred from homology"/>
<evidence type="ECO:0000256" key="4">
    <source>
        <dbReference type="ARBA" id="ARBA00022989"/>
    </source>
</evidence>
<evidence type="ECO:0000256" key="3">
    <source>
        <dbReference type="ARBA" id="ARBA00022792"/>
    </source>
</evidence>
<comment type="function">
    <text evidence="7">Component of the MICOS complex, a large protein complex of the mitochondrial inner membrane that plays crucial roles in the maintenance of crista junctions, inner membrane architecture, and formation of contact sites to the outer membrane.</text>
</comment>
<keyword evidence="11" id="KW-1185">Reference proteome</keyword>
<sequence>QNSRCGRASLRPLRLYRGYATPSGESGYVGGFGGVESVLLYDTQFRESVEKAVPYSDKLFEMALGPAPYSTPTPKKPIQQGPLKISSVAEVMKESKQPATKSQMSKTEAVVPSEEKEGKAAAQIISATGVAMSVPAPGIQTEEGEKRSYEHDEEKQNPVASSKEHEDAHAIKERSPEEVAARLAQQDKEEQEKIAALAASLEAALSTTARITLQAITAQESAVQAVNAHLQILKEAMDNSEAAGEKKQSQWRTLEEALKDRRRAVDEAADALLKAKEELEKMKGVIENAKKSQIAGAKSHIIAAEENLHHMIVDLDNVVKKVQAAQSEAKIVAQYHELVATAREEFQRELDSITPDVQPGWKGLTGQLSTDDLNSLIAHAHRRIDQLNKELAEQRVREQQHIESALEKQKLEDKKAFEAAVAKALEHHKSEIEIEQEKKVEEVREVMESEMRTQLRRQAAAHTDHLRDVLKIQEQELKVEFEQNLSEKLSEQEMQFRRLTQEQLDNFTLDINTAYARLKGIEQAVESHAVAEEEARKAHQLWLSVEALKYCMKTASGDSPTEPLESAVQAIKASCSDNAFTEALTAALPQESLTRGIYSEEALRARFYTVQKLAKRVAMIDETRNSLYQYFLSYLQSLLVFHPQQLKPPAELSPDDLDTFKLLSYASYCIEHGDLELAAKFVNQLRGESRRVAHDWLTEARMTLETKQIVDILTAYASAVGLGTTQVQ</sequence>
<feature type="non-terminal residue" evidence="10">
    <location>
        <position position="1"/>
    </location>
</feature>
<gene>
    <name evidence="10" type="ORF">Y956_09990</name>
</gene>
<comment type="subcellular location">
    <subcellularLocation>
        <location evidence="7">Mitochondrion inner membrane</location>
        <topology evidence="7">Single-pass membrane protein</topology>
    </subcellularLocation>
</comment>
<evidence type="ECO:0000313" key="11">
    <source>
        <dbReference type="Proteomes" id="UP000053283"/>
    </source>
</evidence>
<dbReference type="eggNOG" id="KOG1854">
    <property type="taxonomic scope" value="Eukaryota"/>
</dbReference>
<organism evidence="10 11">
    <name type="scientific">Nipponia nippon</name>
    <name type="common">Crested ibis</name>
    <name type="synonym">Ibis nippon</name>
    <dbReference type="NCBI Taxonomy" id="128390"/>
    <lineage>
        <taxon>Eukaryota</taxon>
        <taxon>Metazoa</taxon>
        <taxon>Chordata</taxon>
        <taxon>Craniata</taxon>
        <taxon>Vertebrata</taxon>
        <taxon>Euteleostomi</taxon>
        <taxon>Archelosauria</taxon>
        <taxon>Archosauria</taxon>
        <taxon>Dinosauria</taxon>
        <taxon>Saurischia</taxon>
        <taxon>Theropoda</taxon>
        <taxon>Coelurosauria</taxon>
        <taxon>Aves</taxon>
        <taxon>Neognathae</taxon>
        <taxon>Neoaves</taxon>
        <taxon>Aequornithes</taxon>
        <taxon>Pelecaniformes</taxon>
        <taxon>Threskiornithidae</taxon>
        <taxon>Nipponia</taxon>
    </lineage>
</organism>
<feature type="non-terminal residue" evidence="10">
    <location>
        <position position="728"/>
    </location>
</feature>
<feature type="region of interest" description="Disordered" evidence="9">
    <location>
        <begin position="142"/>
        <end position="187"/>
    </location>
</feature>
<comment type="similarity">
    <text evidence="1 7">Belongs to the MICOS complex subunit Mic60 family.</text>
</comment>
<reference evidence="10 11" key="1">
    <citation type="submission" date="2014-04" db="EMBL/GenBank/DDBJ databases">
        <title>Genome evolution of avian class.</title>
        <authorList>
            <person name="Zhang G."/>
            <person name="Li C."/>
        </authorList>
    </citation>
    <scope>NUCLEOTIDE SEQUENCE [LARGE SCALE GENOMIC DNA]</scope>
    <source>
        <strain evidence="10">BGI_Y956</strain>
    </source>
</reference>
<dbReference type="PANTHER" id="PTHR15415">
    <property type="entry name" value="MITOFILIN"/>
    <property type="match status" value="1"/>
</dbReference>
<evidence type="ECO:0000256" key="1">
    <source>
        <dbReference type="ARBA" id="ARBA00010877"/>
    </source>
</evidence>
<keyword evidence="5 7" id="KW-0496">Mitochondrion</keyword>
<feature type="coiled-coil region" evidence="8">
    <location>
        <begin position="472"/>
        <end position="502"/>
    </location>
</feature>
<dbReference type="GO" id="GO:0061617">
    <property type="term" value="C:MICOS complex"/>
    <property type="evidence" value="ECO:0007669"/>
    <property type="project" value="TreeGrafter"/>
</dbReference>
<evidence type="ECO:0000256" key="2">
    <source>
        <dbReference type="ARBA" id="ARBA00022692"/>
    </source>
</evidence>
<evidence type="ECO:0000313" key="10">
    <source>
        <dbReference type="EMBL" id="KFR04531.1"/>
    </source>
</evidence>
<feature type="compositionally biased region" description="Basic and acidic residues" evidence="9">
    <location>
        <begin position="143"/>
        <end position="187"/>
    </location>
</feature>
<keyword evidence="6" id="KW-0472">Membrane</keyword>
<feature type="coiled-coil region" evidence="8">
    <location>
        <begin position="223"/>
        <end position="292"/>
    </location>
</feature>
<dbReference type="PANTHER" id="PTHR15415:SF7">
    <property type="entry name" value="MICOS COMPLEX SUBUNIT MIC60"/>
    <property type="match status" value="1"/>
</dbReference>